<dbReference type="Proteomes" id="UP001197609">
    <property type="component" value="Unassembled WGS sequence"/>
</dbReference>
<accession>A0AAJ1AGZ6</accession>
<evidence type="ECO:0000313" key="1">
    <source>
        <dbReference type="EMBL" id="MBZ0159154.1"/>
    </source>
</evidence>
<gene>
    <name evidence="1" type="ORF">K8G79_03260</name>
</gene>
<sequence>MNDANFTPEDHFAIGGEELLSPIETESVAAGSDTQESAAGRRQREALNDIRVRVGTLLKTETVSFLLGAGASVDCGGQLIGSVPLVVERDLHNEGITGTTRLRIRRWLSVFYLALRYSGGGDRIPVTHEAILARREALNGEGVEPIRANFERVLATLQRWRSALPETGGRLRMDGSPLLDAKADDLDAALKHATRALARACDLPTDDRRAGLATYKTIVRKLLTRPLNLKRVNVFTLNYDTLVEQASDAEGVVLLEGFIGTQRRVFRPESYEQDLYFPAETTEGRVHRFDRVLHLYKLHGSITWTANEPTIDDPYGVQSAAFDPAGTQPLLIYPTPAKYGETLGMPYSELFRRFAGALSRPQSVLFVVGYGFGDEHVNAIIQQALAVPSFTLVIVDPAPMSEFVAKLREQRDRRVWIAEGPTLGTLAGFVDQALPDLRDEEIRKKVLATHRALAKTSPTEGDEADGD</sequence>
<protein>
    <submittedName>
        <fullName evidence="1">SIR2 family protein</fullName>
    </submittedName>
</protein>
<reference evidence="1 2" key="1">
    <citation type="journal article" date="2021" name="bioRxiv">
        <title>Unraveling nitrogen, sulfur and carbon metabolic pathways and microbial community transcriptional responses to substrate deprivation and toxicity stresses in a bioreactor mimicking anoxic brackish coastal sediment conditions.</title>
        <authorList>
            <person name="Martins P.D."/>
            <person name="Echeveste M.J."/>
            <person name="Arshad A."/>
            <person name="Kurth J."/>
            <person name="Ouboter H."/>
            <person name="Jetten M.S.M."/>
            <person name="Welte C.U."/>
        </authorList>
    </citation>
    <scope>NUCLEOTIDE SEQUENCE [LARGE SCALE GENOMIC DNA]</scope>
    <source>
        <strain evidence="1">MAG_38</strain>
    </source>
</reference>
<dbReference type="AlphaFoldDB" id="A0AAJ1AGZ6"/>
<proteinExistence type="predicted"/>
<dbReference type="Pfam" id="PF13289">
    <property type="entry name" value="SIR2_2"/>
    <property type="match status" value="1"/>
</dbReference>
<comment type="caution">
    <text evidence="1">The sequence shown here is derived from an EMBL/GenBank/DDBJ whole genome shotgun (WGS) entry which is preliminary data.</text>
</comment>
<dbReference type="EMBL" id="JAIOIU010000034">
    <property type="protein sequence ID" value="MBZ0159154.1"/>
    <property type="molecule type" value="Genomic_DNA"/>
</dbReference>
<evidence type="ECO:0000313" key="2">
    <source>
        <dbReference type="Proteomes" id="UP001197609"/>
    </source>
</evidence>
<organism evidence="1 2">
    <name type="scientific">Candidatus Methylomirabilis tolerans</name>
    <dbReference type="NCBI Taxonomy" id="3123416"/>
    <lineage>
        <taxon>Bacteria</taxon>
        <taxon>Candidatus Methylomirabilota</taxon>
        <taxon>Candidatus Methylomirabilia</taxon>
        <taxon>Candidatus Methylomirabilales</taxon>
        <taxon>Candidatus Methylomirabilaceae</taxon>
        <taxon>Candidatus Methylomirabilis</taxon>
    </lineage>
</organism>
<name>A0AAJ1AGZ6_9BACT</name>